<dbReference type="Proteomes" id="UP000095347">
    <property type="component" value="Unassembled WGS sequence"/>
</dbReference>
<evidence type="ECO:0000313" key="2">
    <source>
        <dbReference type="EMBL" id="OEJ63802.1"/>
    </source>
</evidence>
<reference evidence="3" key="1">
    <citation type="submission" date="2016-07" db="EMBL/GenBank/DDBJ databases">
        <authorList>
            <person name="Florea S."/>
            <person name="Webb J.S."/>
            <person name="Jaromczyk J."/>
            <person name="Schardl C.L."/>
        </authorList>
    </citation>
    <scope>NUCLEOTIDE SEQUENCE [LARGE SCALE GENOMIC DNA]</scope>
    <source>
        <strain evidence="3">MV-1</strain>
    </source>
</reference>
<feature type="domain" description="Histidine kinase/HSP90-like ATPase" evidence="1">
    <location>
        <begin position="21"/>
        <end position="136"/>
    </location>
</feature>
<dbReference type="InterPro" id="IPR003594">
    <property type="entry name" value="HATPase_dom"/>
</dbReference>
<sequence length="142" mass="15439">MEGEKHKTDLKVCIVKVKEEYHVDQARREAMEMAVKIGFDKSASHAIGTSVTELATNLVFYAVNGGTIFIRSVAKENRVGIEVVSEDFGPGIEDVKAAMQDGYSTGGGLGGGLPGINRLMDEFEIVSNMGMGTKIITRKWKK</sequence>
<dbReference type="Gene3D" id="3.30.565.10">
    <property type="entry name" value="Histidine kinase-like ATPase, C-terminal domain"/>
    <property type="match status" value="1"/>
</dbReference>
<protein>
    <recommendedName>
        <fullName evidence="1">Histidine kinase/HSP90-like ATPase domain-containing protein</fullName>
    </recommendedName>
</protein>
<dbReference type="Pfam" id="PF13581">
    <property type="entry name" value="HATPase_c_2"/>
    <property type="match status" value="1"/>
</dbReference>
<dbReference type="SUPFAM" id="SSF55874">
    <property type="entry name" value="ATPase domain of HSP90 chaperone/DNA topoisomerase II/histidine kinase"/>
    <property type="match status" value="1"/>
</dbReference>
<organism evidence="2 3">
    <name type="scientific">Magnetovibrio blakemorei</name>
    <dbReference type="NCBI Taxonomy" id="28181"/>
    <lineage>
        <taxon>Bacteria</taxon>
        <taxon>Pseudomonadati</taxon>
        <taxon>Pseudomonadota</taxon>
        <taxon>Alphaproteobacteria</taxon>
        <taxon>Rhodospirillales</taxon>
        <taxon>Magnetovibrionaceae</taxon>
        <taxon>Magnetovibrio</taxon>
    </lineage>
</organism>
<comment type="caution">
    <text evidence="2">The sequence shown here is derived from an EMBL/GenBank/DDBJ whole genome shotgun (WGS) entry which is preliminary data.</text>
</comment>
<keyword evidence="3" id="KW-1185">Reference proteome</keyword>
<dbReference type="AlphaFoldDB" id="A0A1E5Q2V8"/>
<dbReference type="STRING" id="28181.BEN30_17345"/>
<dbReference type="EMBL" id="MCGG01000084">
    <property type="protein sequence ID" value="OEJ63802.1"/>
    <property type="molecule type" value="Genomic_DNA"/>
</dbReference>
<evidence type="ECO:0000259" key="1">
    <source>
        <dbReference type="Pfam" id="PF13581"/>
    </source>
</evidence>
<dbReference type="InterPro" id="IPR036890">
    <property type="entry name" value="HATPase_C_sf"/>
</dbReference>
<evidence type="ECO:0000313" key="3">
    <source>
        <dbReference type="Proteomes" id="UP000095347"/>
    </source>
</evidence>
<accession>A0A1E5Q2V8</accession>
<name>A0A1E5Q2V8_9PROT</name>
<proteinExistence type="predicted"/>
<gene>
    <name evidence="2" type="ORF">BEN30_17345</name>
</gene>